<dbReference type="HOGENOM" id="CLU_107144_0_1_9"/>
<keyword evidence="3" id="KW-1185">Reference proteome</keyword>
<dbReference type="STRING" id="1461582.BN1048_00700"/>
<proteinExistence type="predicted"/>
<reference evidence="2 3" key="1">
    <citation type="submission" date="2014-07" db="EMBL/GenBank/DDBJ databases">
        <authorList>
            <person name="Urmite Genomes Urmite Genomes"/>
        </authorList>
    </citation>
    <scope>NUCLEOTIDE SEQUENCE [LARGE SCALE GENOMIC DNA]</scope>
    <source>
        <strain evidence="2 3">13MG44_air</strain>
    </source>
</reference>
<dbReference type="GO" id="GO:0003700">
    <property type="term" value="F:DNA-binding transcription factor activity"/>
    <property type="evidence" value="ECO:0007669"/>
    <property type="project" value="TreeGrafter"/>
</dbReference>
<organism evidence="2 3">
    <name type="scientific">Jeotgalicoccus saudimassiliensis</name>
    <dbReference type="NCBI Taxonomy" id="1461582"/>
    <lineage>
        <taxon>Bacteria</taxon>
        <taxon>Bacillati</taxon>
        <taxon>Bacillota</taxon>
        <taxon>Bacilli</taxon>
        <taxon>Bacillales</taxon>
        <taxon>Staphylococcaceae</taxon>
        <taxon>Jeotgalicoccus</taxon>
    </lineage>
</organism>
<sequence length="138" mass="15811">MKISTRGRYGLYFMLTLAKDYGVKKRSVKSVATERDISDLYLEQIVANLKKDGLVKSTRGAYGGYELNFPPDEITVGQVFSAVEENIMIVDADNHETKNESFLWKRIRDAVNDVLDHTTLHDIVDNDTDDFDGYMFYI</sequence>
<evidence type="ECO:0000313" key="2">
    <source>
        <dbReference type="EMBL" id="CDZ99873.1"/>
    </source>
</evidence>
<gene>
    <name evidence="2" type="primary">cymR</name>
    <name evidence="2" type="ORF">BN1048_00700</name>
</gene>
<dbReference type="SUPFAM" id="SSF46785">
    <property type="entry name" value="Winged helix' DNA-binding domain"/>
    <property type="match status" value="1"/>
</dbReference>
<evidence type="ECO:0000313" key="3">
    <source>
        <dbReference type="Proteomes" id="UP000044136"/>
    </source>
</evidence>
<dbReference type="PANTHER" id="PTHR33221">
    <property type="entry name" value="WINGED HELIX-TURN-HELIX TRANSCRIPTIONAL REGULATOR, RRF2 FAMILY"/>
    <property type="match status" value="1"/>
</dbReference>
<keyword evidence="1" id="KW-0238">DNA-binding</keyword>
<dbReference type="Pfam" id="PF02082">
    <property type="entry name" value="Rrf2"/>
    <property type="match status" value="1"/>
</dbReference>
<dbReference type="AlphaFoldDB" id="A0A078LXG0"/>
<dbReference type="Gene3D" id="1.10.10.10">
    <property type="entry name" value="Winged helix-like DNA-binding domain superfamily/Winged helix DNA-binding domain"/>
    <property type="match status" value="1"/>
</dbReference>
<dbReference type="InterPro" id="IPR030489">
    <property type="entry name" value="TR_Rrf2-type_CS"/>
</dbReference>
<dbReference type="EMBL" id="CCSE01000001">
    <property type="protein sequence ID" value="CDZ99873.1"/>
    <property type="molecule type" value="Genomic_DNA"/>
</dbReference>
<dbReference type="NCBIfam" id="TIGR00738">
    <property type="entry name" value="rrf2_super"/>
    <property type="match status" value="1"/>
</dbReference>
<dbReference type="Proteomes" id="UP000044136">
    <property type="component" value="Unassembled WGS sequence"/>
</dbReference>
<dbReference type="InterPro" id="IPR036390">
    <property type="entry name" value="WH_DNA-bd_sf"/>
</dbReference>
<name>A0A078LXG0_9STAP</name>
<dbReference type="InterPro" id="IPR000944">
    <property type="entry name" value="Tscrpt_reg_Rrf2"/>
</dbReference>
<dbReference type="OrthoDB" id="9808360at2"/>
<dbReference type="PANTHER" id="PTHR33221:SF5">
    <property type="entry name" value="HTH-TYPE TRANSCRIPTIONAL REGULATOR ISCR"/>
    <property type="match status" value="1"/>
</dbReference>
<dbReference type="InterPro" id="IPR036388">
    <property type="entry name" value="WH-like_DNA-bd_sf"/>
</dbReference>
<accession>A0A078LXG0</accession>
<protein>
    <submittedName>
        <fullName evidence="2">HTH-type transcriptional regulator CymR</fullName>
    </submittedName>
</protein>
<dbReference type="RefSeq" id="WP_035808498.1">
    <property type="nucleotide sequence ID" value="NZ_CCSE01000001.1"/>
</dbReference>
<evidence type="ECO:0000256" key="1">
    <source>
        <dbReference type="ARBA" id="ARBA00023125"/>
    </source>
</evidence>
<dbReference type="GO" id="GO:0005829">
    <property type="term" value="C:cytosol"/>
    <property type="evidence" value="ECO:0007669"/>
    <property type="project" value="TreeGrafter"/>
</dbReference>
<dbReference type="PROSITE" id="PS01332">
    <property type="entry name" value="HTH_RRF2_1"/>
    <property type="match status" value="1"/>
</dbReference>
<dbReference type="eggNOG" id="COG1959">
    <property type="taxonomic scope" value="Bacteria"/>
</dbReference>
<dbReference type="GO" id="GO:0003677">
    <property type="term" value="F:DNA binding"/>
    <property type="evidence" value="ECO:0007669"/>
    <property type="project" value="UniProtKB-KW"/>
</dbReference>
<dbReference type="PROSITE" id="PS51197">
    <property type="entry name" value="HTH_RRF2_2"/>
    <property type="match status" value="1"/>
</dbReference>